<keyword evidence="1" id="KW-0472">Membrane</keyword>
<evidence type="ECO:0000313" key="3">
    <source>
        <dbReference type="Proteomes" id="UP000609849"/>
    </source>
</evidence>
<sequence>MLNKKRSLIFILSGIVLAVIGLLASIFIDKGDIISRATSLVFALGFGFIGGGLGNLYKINRIEKTPGKFKQIEIEFKDERNELIRDKANAKAGDISNWLVLLVAYICIIMGYPLWLVFLLLGVFLSKSIIWIILINKYNKEL</sequence>
<keyword evidence="1" id="KW-0812">Transmembrane</keyword>
<feature type="transmembrane region" description="Helical" evidence="1">
    <location>
        <begin position="34"/>
        <end position="57"/>
    </location>
</feature>
<comment type="caution">
    <text evidence="2">The sequence shown here is derived from an EMBL/GenBank/DDBJ whole genome shotgun (WGS) entry which is preliminary data.</text>
</comment>
<gene>
    <name evidence="2" type="ORF">H8923_01230</name>
</gene>
<evidence type="ECO:0000313" key="2">
    <source>
        <dbReference type="EMBL" id="MBC5995368.1"/>
    </source>
</evidence>
<keyword evidence="3" id="KW-1185">Reference proteome</keyword>
<dbReference type="Proteomes" id="UP000609849">
    <property type="component" value="Unassembled WGS sequence"/>
</dbReference>
<evidence type="ECO:0008006" key="4">
    <source>
        <dbReference type="Google" id="ProtNLM"/>
    </source>
</evidence>
<reference evidence="2 3" key="1">
    <citation type="submission" date="2020-08" db="EMBL/GenBank/DDBJ databases">
        <authorList>
            <person name="Liu C."/>
            <person name="Sun Q."/>
        </authorList>
    </citation>
    <scope>NUCLEOTIDE SEQUENCE [LARGE SCALE GENOMIC DNA]</scope>
    <source>
        <strain evidence="2 3">NSJ-18</strain>
    </source>
</reference>
<evidence type="ECO:0000256" key="1">
    <source>
        <dbReference type="SAM" id="Phobius"/>
    </source>
</evidence>
<protein>
    <recommendedName>
        <fullName evidence="4">DUF2178 domain-containing protein</fullName>
    </recommendedName>
</protein>
<accession>A0ABR7JKB4</accession>
<dbReference type="EMBL" id="JACRWE010000001">
    <property type="protein sequence ID" value="MBC5995368.1"/>
    <property type="molecule type" value="Genomic_DNA"/>
</dbReference>
<proteinExistence type="predicted"/>
<feature type="transmembrane region" description="Helical" evidence="1">
    <location>
        <begin position="95"/>
        <end position="112"/>
    </location>
</feature>
<dbReference type="RefSeq" id="WP_153971424.1">
    <property type="nucleotide sequence ID" value="NZ_JACRWE010000001.1"/>
</dbReference>
<feature type="transmembrane region" description="Helical" evidence="1">
    <location>
        <begin position="118"/>
        <end position="136"/>
    </location>
</feature>
<keyword evidence="1" id="KW-1133">Transmembrane helix</keyword>
<name>A0ABR7JKB4_9FIRM</name>
<feature type="transmembrane region" description="Helical" evidence="1">
    <location>
        <begin position="7"/>
        <end position="28"/>
    </location>
</feature>
<organism evidence="2 3">
    <name type="scientific">Romboutsia faecis</name>
    <dbReference type="NCBI Taxonomy" id="2764597"/>
    <lineage>
        <taxon>Bacteria</taxon>
        <taxon>Bacillati</taxon>
        <taxon>Bacillota</taxon>
        <taxon>Clostridia</taxon>
        <taxon>Peptostreptococcales</taxon>
        <taxon>Peptostreptococcaceae</taxon>
        <taxon>Romboutsia</taxon>
    </lineage>
</organism>